<evidence type="ECO:0000256" key="1">
    <source>
        <dbReference type="SAM" id="MobiDB-lite"/>
    </source>
</evidence>
<accession>A0A5C6M7P0</accession>
<dbReference type="AlphaFoldDB" id="A0A5C6M7P0"/>
<comment type="caution">
    <text evidence="2">The sequence shown here is derived from an EMBL/GenBank/DDBJ whole genome shotgun (WGS) entry which is preliminary data.</text>
</comment>
<reference evidence="2 3" key="1">
    <citation type="submission" date="2019-04" db="EMBL/GenBank/DDBJ databases">
        <title>In vitro growth and metabolic characteristics of meat-borne Lactobacillus algidus strains.</title>
        <authorList>
            <person name="Sade E."/>
            <person name="Per J."/>
            <person name="Tytti H."/>
            <person name="Johanna B.K."/>
        </authorList>
    </citation>
    <scope>NUCLEOTIDE SEQUENCE [LARGE SCALE GENOMIC DNA]</scope>
    <source>
        <strain evidence="2 3">LTS37-1</strain>
    </source>
</reference>
<protein>
    <recommendedName>
        <fullName evidence="4">Histone H1</fullName>
    </recommendedName>
</protein>
<proteinExistence type="predicted"/>
<feature type="compositionally biased region" description="Low complexity" evidence="1">
    <location>
        <begin position="54"/>
        <end position="68"/>
    </location>
</feature>
<feature type="compositionally biased region" description="Basic residues" evidence="1">
    <location>
        <begin position="1"/>
        <end position="53"/>
    </location>
</feature>
<dbReference type="Proteomes" id="UP000321659">
    <property type="component" value="Unassembled WGS sequence"/>
</dbReference>
<evidence type="ECO:0000313" key="3">
    <source>
        <dbReference type="Proteomes" id="UP000321659"/>
    </source>
</evidence>
<gene>
    <name evidence="2" type="ORF">LABALGLTS371_15350</name>
</gene>
<dbReference type="RefSeq" id="WP_146303322.1">
    <property type="nucleotide sequence ID" value="NZ_JANXKU010000004.1"/>
</dbReference>
<sequence length="85" mass="8952">MAFKKATKAGKKPAVKKATAKKKTVKKVTVKKSTKKVAIKKGAVKKTTAKKGGKAISKSSKTNSAANSQLKGRIVVTKGKKAKKK</sequence>
<feature type="region of interest" description="Disordered" evidence="1">
    <location>
        <begin position="1"/>
        <end position="85"/>
    </location>
</feature>
<evidence type="ECO:0008006" key="4">
    <source>
        <dbReference type="Google" id="ProtNLM"/>
    </source>
</evidence>
<dbReference type="EMBL" id="SRRQ01000018">
    <property type="protein sequence ID" value="TWW10247.1"/>
    <property type="molecule type" value="Genomic_DNA"/>
</dbReference>
<evidence type="ECO:0000313" key="2">
    <source>
        <dbReference type="EMBL" id="TWW10247.1"/>
    </source>
</evidence>
<name>A0A5C6M7P0_9LACO</name>
<organism evidence="2 3">
    <name type="scientific">Dellaglioa algida</name>
    <dbReference type="NCBI Taxonomy" id="105612"/>
    <lineage>
        <taxon>Bacteria</taxon>
        <taxon>Bacillati</taxon>
        <taxon>Bacillota</taxon>
        <taxon>Bacilli</taxon>
        <taxon>Lactobacillales</taxon>
        <taxon>Lactobacillaceae</taxon>
        <taxon>Dellaglioa</taxon>
    </lineage>
</organism>